<sequence>MGILQTIKNKLGIGGVKVKLQVPGQLSKGDNSVDGTVTLTTKSEQEVINITVKLIEEFTTGRGENKTTKELDLGEVTIPANFTIKPGETKDIQFSLPYQLANSTADDLKEKGGALGAVGSLSKFANNEKSEYFIDAEADVKSAVIDPSDKKEVRLV</sequence>
<organism evidence="1 2">
    <name type="scientific">Flavivirga eckloniae</name>
    <dbReference type="NCBI Taxonomy" id="1803846"/>
    <lineage>
        <taxon>Bacteria</taxon>
        <taxon>Pseudomonadati</taxon>
        <taxon>Bacteroidota</taxon>
        <taxon>Flavobacteriia</taxon>
        <taxon>Flavobacteriales</taxon>
        <taxon>Flavobacteriaceae</taxon>
        <taxon>Flavivirga</taxon>
    </lineage>
</organism>
<dbReference type="EMBL" id="CP025791">
    <property type="protein sequence ID" value="AUP81103.1"/>
    <property type="molecule type" value="Genomic_DNA"/>
</dbReference>
<evidence type="ECO:0008006" key="3">
    <source>
        <dbReference type="Google" id="ProtNLM"/>
    </source>
</evidence>
<dbReference type="OrthoDB" id="2351239at2"/>
<name>A0A2K9PVL7_9FLAO</name>
<proteinExistence type="predicted"/>
<evidence type="ECO:0000313" key="2">
    <source>
        <dbReference type="Proteomes" id="UP000235826"/>
    </source>
</evidence>
<dbReference type="Proteomes" id="UP000235826">
    <property type="component" value="Chromosome"/>
</dbReference>
<protein>
    <recommendedName>
        <fullName evidence="3">Sporulation protein</fullName>
    </recommendedName>
</protein>
<dbReference type="KEGG" id="fek:C1H87_21250"/>
<dbReference type="InterPro" id="IPR009776">
    <property type="entry name" value="Spore_0_M"/>
</dbReference>
<dbReference type="RefSeq" id="WP_102757746.1">
    <property type="nucleotide sequence ID" value="NZ_CP025791.1"/>
</dbReference>
<evidence type="ECO:0000313" key="1">
    <source>
        <dbReference type="EMBL" id="AUP81103.1"/>
    </source>
</evidence>
<keyword evidence="2" id="KW-1185">Reference proteome</keyword>
<reference evidence="1 2" key="1">
    <citation type="submission" date="2018-01" db="EMBL/GenBank/DDBJ databases">
        <title>Complete genome sequence of Flavivirga eckloniae ECD14 isolated from seaweed Ecklonia cava.</title>
        <authorList>
            <person name="Lee J.H."/>
            <person name="Baik K.S."/>
            <person name="Seong C.N."/>
        </authorList>
    </citation>
    <scope>NUCLEOTIDE SEQUENCE [LARGE SCALE GENOMIC DNA]</scope>
    <source>
        <strain evidence="1 2">ECD14</strain>
    </source>
</reference>
<accession>A0A2K9PVL7</accession>
<gene>
    <name evidence="1" type="ORF">C1H87_21250</name>
</gene>
<dbReference type="AlphaFoldDB" id="A0A2K9PVL7"/>
<dbReference type="Pfam" id="PF07070">
    <property type="entry name" value="Spo0M"/>
    <property type="match status" value="1"/>
</dbReference>